<evidence type="ECO:0000313" key="3">
    <source>
        <dbReference type="EMBL" id="GBP06515.1"/>
    </source>
</evidence>
<keyword evidence="4" id="KW-1185">Reference proteome</keyword>
<feature type="transmembrane region" description="Helical" evidence="2">
    <location>
        <begin position="71"/>
        <end position="90"/>
    </location>
</feature>
<feature type="region of interest" description="Disordered" evidence="1">
    <location>
        <begin position="17"/>
        <end position="44"/>
    </location>
</feature>
<name>A0A4C1SX53_EUMVA</name>
<keyword evidence="2" id="KW-0472">Membrane</keyword>
<reference evidence="3 4" key="1">
    <citation type="journal article" date="2019" name="Commun. Biol.">
        <title>The bagworm genome reveals a unique fibroin gene that provides high tensile strength.</title>
        <authorList>
            <person name="Kono N."/>
            <person name="Nakamura H."/>
            <person name="Ohtoshi R."/>
            <person name="Tomita M."/>
            <person name="Numata K."/>
            <person name="Arakawa K."/>
        </authorList>
    </citation>
    <scope>NUCLEOTIDE SEQUENCE [LARGE SCALE GENOMIC DNA]</scope>
</reference>
<comment type="caution">
    <text evidence="3">The sequence shown here is derived from an EMBL/GenBank/DDBJ whole genome shotgun (WGS) entry which is preliminary data.</text>
</comment>
<proteinExistence type="predicted"/>
<protein>
    <submittedName>
        <fullName evidence="3">Uncharacterized protein</fullName>
    </submittedName>
</protein>
<accession>A0A4C1SX53</accession>
<dbReference type="AlphaFoldDB" id="A0A4C1SX53"/>
<keyword evidence="2" id="KW-1133">Transmembrane helix</keyword>
<dbReference type="EMBL" id="BGZK01007988">
    <property type="protein sequence ID" value="GBP06515.1"/>
    <property type="molecule type" value="Genomic_DNA"/>
</dbReference>
<keyword evidence="2" id="KW-0812">Transmembrane</keyword>
<gene>
    <name evidence="3" type="ORF">EVAR_70809_1</name>
</gene>
<sequence length="174" mass="19158">MRVKNIFTQGADEILHSTRNNKSYSKSTPSMSNCGTGASHKQNAAAIQNKHYNRSNSLSSSTSCSQQKHRIITTVMVIIITITITTAAPVQNRWWRYNMAGTDLSLSNQSTLPESDKIPKSLVGHPQTFAVVIPSSNYTTATSITATTFCHYNSNNNNNSIHNNHPQTSICDNK</sequence>
<evidence type="ECO:0000313" key="4">
    <source>
        <dbReference type="Proteomes" id="UP000299102"/>
    </source>
</evidence>
<evidence type="ECO:0000256" key="2">
    <source>
        <dbReference type="SAM" id="Phobius"/>
    </source>
</evidence>
<dbReference type="Proteomes" id="UP000299102">
    <property type="component" value="Unassembled WGS sequence"/>
</dbReference>
<organism evidence="3 4">
    <name type="scientific">Eumeta variegata</name>
    <name type="common">Bagworm moth</name>
    <name type="synonym">Eumeta japonica</name>
    <dbReference type="NCBI Taxonomy" id="151549"/>
    <lineage>
        <taxon>Eukaryota</taxon>
        <taxon>Metazoa</taxon>
        <taxon>Ecdysozoa</taxon>
        <taxon>Arthropoda</taxon>
        <taxon>Hexapoda</taxon>
        <taxon>Insecta</taxon>
        <taxon>Pterygota</taxon>
        <taxon>Neoptera</taxon>
        <taxon>Endopterygota</taxon>
        <taxon>Lepidoptera</taxon>
        <taxon>Glossata</taxon>
        <taxon>Ditrysia</taxon>
        <taxon>Tineoidea</taxon>
        <taxon>Psychidae</taxon>
        <taxon>Oiketicinae</taxon>
        <taxon>Eumeta</taxon>
    </lineage>
</organism>
<evidence type="ECO:0000256" key="1">
    <source>
        <dbReference type="SAM" id="MobiDB-lite"/>
    </source>
</evidence>